<dbReference type="RefSeq" id="WP_012874806.1">
    <property type="nucleotide sequence ID" value="NC_013525.1"/>
</dbReference>
<dbReference type="Proteomes" id="UP000000323">
    <property type="component" value="Chromosome 1"/>
</dbReference>
<keyword evidence="2" id="KW-0328">Glycosyltransferase</keyword>
<dbReference type="EMBL" id="CP001825">
    <property type="protein sequence ID" value="ACZ41771.1"/>
    <property type="molecule type" value="Genomic_DNA"/>
</dbReference>
<dbReference type="InterPro" id="IPR000836">
    <property type="entry name" value="PRTase_dom"/>
</dbReference>
<sequence>MFRNRSEAGRKLAEKLSLYKGQGDVVVLALPRGGVPVGYEIATYLGVPMDVLVARKLGAPGQPELGIGAIAPGGIRVLDDRLIRLLGVSKEYIEKVSQEEAQELQRRTQEYRDGRPDIPLEGKTVIIVDDGLATGVTARAAVESVRRRNPKKIILAIPVCASQAIPFMRSLVDELVCLLTPSELGAVGLWYSDFRQISDEEVKRLIESTQEQAQSKGEM</sequence>
<dbReference type="OrthoDB" id="9810066at2"/>
<dbReference type="Pfam" id="PF00156">
    <property type="entry name" value="Pribosyltran"/>
    <property type="match status" value="2"/>
</dbReference>
<proteinExistence type="predicted"/>
<dbReference type="CDD" id="cd06223">
    <property type="entry name" value="PRTases_typeI"/>
    <property type="match status" value="1"/>
</dbReference>
<feature type="domain" description="Phosphoribosyltransferase" evidence="1">
    <location>
        <begin position="8"/>
        <end position="67"/>
    </location>
</feature>
<dbReference type="SUPFAM" id="SSF53271">
    <property type="entry name" value="PRTase-like"/>
    <property type="match status" value="1"/>
</dbReference>
<dbReference type="Gene3D" id="3.30.1310.20">
    <property type="entry name" value="PRTase-like"/>
    <property type="match status" value="1"/>
</dbReference>
<dbReference type="InterPro" id="IPR029057">
    <property type="entry name" value="PRTase-like"/>
</dbReference>
<reference evidence="3" key="1">
    <citation type="journal article" date="2010" name="Stand. Genomic Sci.">
        <title>Complete genome sequence of 'Thermobaculum terrenum' type strain (YNP1).</title>
        <authorList>
            <person name="Kiss H."/>
            <person name="Cleland D."/>
            <person name="Lapidus A."/>
            <person name="Lucas S."/>
            <person name="Glavina Del Rio T."/>
            <person name="Nolan M."/>
            <person name="Tice H."/>
            <person name="Han C."/>
            <person name="Goodwin L."/>
            <person name="Pitluck S."/>
            <person name="Liolios K."/>
            <person name="Ivanova N."/>
            <person name="Mavromatis K."/>
            <person name="Ovchinnikova G."/>
            <person name="Pati A."/>
            <person name="Chen A."/>
            <person name="Palaniappan K."/>
            <person name="Land M."/>
            <person name="Hauser L."/>
            <person name="Chang Y."/>
            <person name="Jeffries C."/>
            <person name="Lu M."/>
            <person name="Brettin T."/>
            <person name="Detter J."/>
            <person name="Goker M."/>
            <person name="Tindall B."/>
            <person name="Beck B."/>
            <person name="McDermott T."/>
            <person name="Woyke T."/>
            <person name="Bristow J."/>
            <person name="Eisen J."/>
            <person name="Markowitz V."/>
            <person name="Hugenholtz P."/>
            <person name="Kyrpides N."/>
            <person name="Klenk H."/>
            <person name="Cheng J."/>
        </authorList>
    </citation>
    <scope>NUCLEOTIDE SEQUENCE [LARGE SCALE GENOMIC DNA]</scope>
    <source>
        <strain evidence="3">ATCC BAA-798 / YNP1</strain>
    </source>
</reference>
<feature type="domain" description="Phosphoribosyltransferase" evidence="1">
    <location>
        <begin position="70"/>
        <end position="160"/>
    </location>
</feature>
<dbReference type="Gene3D" id="3.40.50.2020">
    <property type="match status" value="1"/>
</dbReference>
<protein>
    <submittedName>
        <fullName evidence="2">Phosphoribosyltransferase</fullName>
    </submittedName>
</protein>
<keyword evidence="2" id="KW-0808">Transferase</keyword>
<name>D1CFR5_THET1</name>
<dbReference type="AlphaFoldDB" id="D1CFR5"/>
<evidence type="ECO:0000313" key="3">
    <source>
        <dbReference type="Proteomes" id="UP000000323"/>
    </source>
</evidence>
<keyword evidence="3" id="KW-1185">Reference proteome</keyword>
<dbReference type="HOGENOM" id="CLU_083583_0_0_0"/>
<accession>D1CFR5</accession>
<dbReference type="KEGG" id="ttr:Tter_0854"/>
<evidence type="ECO:0000259" key="1">
    <source>
        <dbReference type="Pfam" id="PF00156"/>
    </source>
</evidence>
<dbReference type="eggNOG" id="COG1926">
    <property type="taxonomic scope" value="Bacteria"/>
</dbReference>
<gene>
    <name evidence="2" type="ordered locus">Tter_0854</name>
</gene>
<evidence type="ECO:0000313" key="2">
    <source>
        <dbReference type="EMBL" id="ACZ41771.1"/>
    </source>
</evidence>
<dbReference type="GO" id="GO:0016757">
    <property type="term" value="F:glycosyltransferase activity"/>
    <property type="evidence" value="ECO:0007669"/>
    <property type="project" value="UniProtKB-KW"/>
</dbReference>
<organism evidence="2 3">
    <name type="scientific">Thermobaculum terrenum (strain ATCC BAA-798 / CCMEE 7001 / YNP1)</name>
    <dbReference type="NCBI Taxonomy" id="525904"/>
    <lineage>
        <taxon>Bacteria</taxon>
        <taxon>Bacillati</taxon>
        <taxon>Chloroflexota</taxon>
        <taxon>Chloroflexia</taxon>
        <taxon>Candidatus Thermobaculales</taxon>
        <taxon>Candidatus Thermobaculaceae</taxon>
        <taxon>Thermobaculum</taxon>
    </lineage>
</organism>
<dbReference type="STRING" id="525904.Tter_0854"/>